<sequence>SRSYNLPCVGPDPYAYRKACGSQIRKCIECIFDSTEWCSNYFGKRHSVVTAWSSRFLDILARVDDIKGIYKNRLVSEGICILLVACALHRRTFLPVDLNQVLQNLGMEYMVLENVSHGMKWAVYLTQINVIIMTPDAESRVVRASCNSECTFFENDVSIKFTSAFRNVERIQLVSTMVDITNEIARDRCIWIQPDNYEGTDSYNMELTQRFSVERYVYDGPDPSDDWRVKAIGHSKLNMDNTHKMTVSSMREL</sequence>
<name>A0A420GVY3_9PEZI</name>
<dbReference type="AlphaFoldDB" id="A0A420GVY3"/>
<comment type="caution">
    <text evidence="1">The sequence shown here is derived from an EMBL/GenBank/DDBJ whole genome shotgun (WGS) entry which is preliminary data.</text>
</comment>
<reference evidence="1 2" key="1">
    <citation type="journal article" date="2018" name="BMC Genomics">
        <title>Comparative genome analyses reveal sequence features reflecting distinct modes of host-adaptation between dicot and monocot powdery mildew.</title>
        <authorList>
            <person name="Wu Y."/>
            <person name="Ma X."/>
            <person name="Pan Z."/>
            <person name="Kale S.D."/>
            <person name="Song Y."/>
            <person name="King H."/>
            <person name="Zhang Q."/>
            <person name="Presley C."/>
            <person name="Deng X."/>
            <person name="Wei C.I."/>
            <person name="Xiao S."/>
        </authorList>
    </citation>
    <scope>NUCLEOTIDE SEQUENCE [LARGE SCALE GENOMIC DNA]</scope>
    <source>
        <strain evidence="1">UMSG3</strain>
    </source>
</reference>
<feature type="non-terminal residue" evidence="1">
    <location>
        <position position="1"/>
    </location>
</feature>
<evidence type="ECO:0000313" key="1">
    <source>
        <dbReference type="EMBL" id="RKF49375.1"/>
    </source>
</evidence>
<evidence type="ECO:0000313" key="2">
    <source>
        <dbReference type="Proteomes" id="UP000283383"/>
    </source>
</evidence>
<keyword evidence="2" id="KW-1185">Reference proteome</keyword>
<protein>
    <submittedName>
        <fullName evidence="1">Uncharacterized protein</fullName>
    </submittedName>
</protein>
<organism evidence="1 2">
    <name type="scientific">Golovinomyces cichoracearum</name>
    <dbReference type="NCBI Taxonomy" id="62708"/>
    <lineage>
        <taxon>Eukaryota</taxon>
        <taxon>Fungi</taxon>
        <taxon>Dikarya</taxon>
        <taxon>Ascomycota</taxon>
        <taxon>Pezizomycotina</taxon>
        <taxon>Leotiomycetes</taxon>
        <taxon>Erysiphales</taxon>
        <taxon>Erysiphaceae</taxon>
        <taxon>Golovinomyces</taxon>
    </lineage>
</organism>
<gene>
    <name evidence="1" type="ORF">GcM3_224046</name>
</gene>
<dbReference type="EMBL" id="MCBQ01022404">
    <property type="protein sequence ID" value="RKF49375.1"/>
    <property type="molecule type" value="Genomic_DNA"/>
</dbReference>
<proteinExistence type="predicted"/>
<accession>A0A420GVY3</accession>
<dbReference type="Proteomes" id="UP000283383">
    <property type="component" value="Unassembled WGS sequence"/>
</dbReference>